<evidence type="ECO:0000313" key="4">
    <source>
        <dbReference type="Proteomes" id="UP000694924"/>
    </source>
</evidence>
<dbReference type="InterPro" id="IPR035427">
    <property type="entry name" value="Tim10-like_dom_sf"/>
</dbReference>
<comment type="domain">
    <text evidence="1">The twin CX3C motif contains 4 conserved Cys residues that form 2 disulfide bonds in the mitochondrial intermembrane space.</text>
</comment>
<proteinExistence type="inferred from homology"/>
<feature type="domain" description="Tim10-like" evidence="3">
    <location>
        <begin position="30"/>
        <end position="91"/>
    </location>
</feature>
<accession>A0ABM1I317</accession>
<feature type="region of interest" description="Disordered" evidence="2">
    <location>
        <begin position="1"/>
        <end position="20"/>
    </location>
</feature>
<dbReference type="RefSeq" id="XP_015174604.1">
    <property type="nucleotide sequence ID" value="XM_015319118.1"/>
</dbReference>
<dbReference type="GeneID" id="107065431"/>
<dbReference type="SUPFAM" id="SSF144122">
    <property type="entry name" value="Tim10-like"/>
    <property type="match status" value="1"/>
</dbReference>
<keyword evidence="1" id="KW-0496">Mitochondrion</keyword>
<keyword evidence="1" id="KW-0999">Mitochondrion inner membrane</keyword>
<keyword evidence="1" id="KW-1015">Disulfide bond</keyword>
<evidence type="ECO:0000256" key="2">
    <source>
        <dbReference type="SAM" id="MobiDB-lite"/>
    </source>
</evidence>
<gene>
    <name evidence="5" type="primary">LOC107065431</name>
</gene>
<dbReference type="InterPro" id="IPR004217">
    <property type="entry name" value="Tim10-like"/>
</dbReference>
<keyword evidence="1" id="KW-0472">Membrane</keyword>
<evidence type="ECO:0000313" key="5">
    <source>
        <dbReference type="RefSeq" id="XP_015174604.1"/>
    </source>
</evidence>
<keyword evidence="4" id="KW-1185">Reference proteome</keyword>
<keyword evidence="1" id="KW-0143">Chaperone</keyword>
<keyword evidence="1" id="KW-0811">Translocation</keyword>
<comment type="subunit">
    <text evidence="1">Heterohexamer.</text>
</comment>
<comment type="function">
    <text evidence="1">Mitochondrial intermembrane chaperone that participates in the import and insertion of some multi-pass transmembrane proteins into the mitochondrial inner membrane. Also required for the transfer of beta-barrel precursors from the TOM complex to the sorting and assembly machinery (SAM complex) of the outer membrane. Acts as a chaperone-like protein that protects the hydrophobic precursors from aggregation and guide them through the mitochondrial intermembrane space.</text>
</comment>
<dbReference type="Pfam" id="PF02953">
    <property type="entry name" value="zf-Tim10_DDP"/>
    <property type="match status" value="1"/>
</dbReference>
<keyword evidence="1" id="KW-0653">Protein transport</keyword>
<keyword evidence="1" id="KW-0813">Transport</keyword>
<organism evidence="4 5">
    <name type="scientific">Polistes dominula</name>
    <name type="common">European paper wasp</name>
    <name type="synonym">Vespa dominula</name>
    <dbReference type="NCBI Taxonomy" id="743375"/>
    <lineage>
        <taxon>Eukaryota</taxon>
        <taxon>Metazoa</taxon>
        <taxon>Ecdysozoa</taxon>
        <taxon>Arthropoda</taxon>
        <taxon>Hexapoda</taxon>
        <taxon>Insecta</taxon>
        <taxon>Pterygota</taxon>
        <taxon>Neoptera</taxon>
        <taxon>Endopterygota</taxon>
        <taxon>Hymenoptera</taxon>
        <taxon>Apocrita</taxon>
        <taxon>Aculeata</taxon>
        <taxon>Vespoidea</taxon>
        <taxon>Vespidae</taxon>
        <taxon>Polistinae</taxon>
        <taxon>Polistini</taxon>
        <taxon>Polistes</taxon>
    </lineage>
</organism>
<protein>
    <recommendedName>
        <fullName evidence="1">Mitochondrial import inner membrane translocase subunit</fullName>
    </recommendedName>
</protein>
<name>A0ABM1I317_POLDO</name>
<dbReference type="Proteomes" id="UP000694924">
    <property type="component" value="Unplaced"/>
</dbReference>
<reference evidence="5" key="1">
    <citation type="submission" date="2025-08" db="UniProtKB">
        <authorList>
            <consortium name="RefSeq"/>
        </authorList>
    </citation>
    <scope>IDENTIFICATION</scope>
    <source>
        <tissue evidence="5">Whole body</tissue>
    </source>
</reference>
<evidence type="ECO:0000259" key="3">
    <source>
        <dbReference type="Pfam" id="PF02953"/>
    </source>
</evidence>
<comment type="subcellular location">
    <subcellularLocation>
        <location evidence="1">Mitochondrion inner membrane</location>
        <topology evidence="1">Peripheral membrane protein</topology>
        <orientation evidence="1">Intermembrane side</orientation>
    </subcellularLocation>
</comment>
<sequence>MSNLMDSSLDSTPLDDDIKPKKTDTELQEFLTIQEETARFNAQIHEFNELCWDKCVDKPGNKLDSRTETCLNNCVDRFIDVSLLITSRFAQLLQKSGGI</sequence>
<dbReference type="Gene3D" id="1.10.287.810">
    <property type="entry name" value="Mitochondrial import inner membrane translocase subunit tim13 like domains"/>
    <property type="match status" value="1"/>
</dbReference>
<feature type="compositionally biased region" description="Low complexity" evidence="2">
    <location>
        <begin position="1"/>
        <end position="12"/>
    </location>
</feature>
<comment type="similarity">
    <text evidence="1">Belongs to the small Tim family.</text>
</comment>
<evidence type="ECO:0000256" key="1">
    <source>
        <dbReference type="RuleBase" id="RU367043"/>
    </source>
</evidence>